<comment type="caution">
    <text evidence="2">The sequence shown here is derived from an EMBL/GenBank/DDBJ whole genome shotgun (WGS) entry which is preliminary data.</text>
</comment>
<gene>
    <name evidence="2" type="ORF">C3744_12335</name>
</gene>
<keyword evidence="1" id="KW-0472">Membrane</keyword>
<feature type="transmembrane region" description="Helical" evidence="1">
    <location>
        <begin position="162"/>
        <end position="183"/>
    </location>
</feature>
<organism evidence="2 3">
    <name type="scientific">Priestia megaterium</name>
    <name type="common">Bacillus megaterium</name>
    <dbReference type="NCBI Taxonomy" id="1404"/>
    <lineage>
        <taxon>Bacteria</taxon>
        <taxon>Bacillati</taxon>
        <taxon>Bacillota</taxon>
        <taxon>Bacilli</taxon>
        <taxon>Bacillales</taxon>
        <taxon>Bacillaceae</taxon>
        <taxon>Priestia</taxon>
    </lineage>
</organism>
<evidence type="ECO:0000313" key="2">
    <source>
        <dbReference type="EMBL" id="RDZ14678.1"/>
    </source>
</evidence>
<feature type="transmembrane region" description="Helical" evidence="1">
    <location>
        <begin position="413"/>
        <end position="438"/>
    </location>
</feature>
<feature type="transmembrane region" description="Helical" evidence="1">
    <location>
        <begin position="39"/>
        <end position="61"/>
    </location>
</feature>
<dbReference type="PANTHER" id="PTHR37422:SF17">
    <property type="entry name" value="O-ANTIGEN LIGASE"/>
    <property type="match status" value="1"/>
</dbReference>
<feature type="transmembrane region" description="Helical" evidence="1">
    <location>
        <begin position="15"/>
        <end position="33"/>
    </location>
</feature>
<feature type="transmembrane region" description="Helical" evidence="1">
    <location>
        <begin position="249"/>
        <end position="267"/>
    </location>
</feature>
<evidence type="ECO:0000313" key="3">
    <source>
        <dbReference type="Proteomes" id="UP000256519"/>
    </source>
</evidence>
<dbReference type="RefSeq" id="WP_116074368.1">
    <property type="nucleotide sequence ID" value="NZ_CP187630.1"/>
</dbReference>
<dbReference type="AlphaFoldDB" id="A0A3D8X2E8"/>
<feature type="transmembrane region" description="Helical" evidence="1">
    <location>
        <begin position="68"/>
        <end position="87"/>
    </location>
</feature>
<feature type="transmembrane region" description="Helical" evidence="1">
    <location>
        <begin position="139"/>
        <end position="156"/>
    </location>
</feature>
<feature type="transmembrane region" description="Helical" evidence="1">
    <location>
        <begin position="279"/>
        <end position="296"/>
    </location>
</feature>
<dbReference type="PANTHER" id="PTHR37422">
    <property type="entry name" value="TEICHURONIC ACID BIOSYNTHESIS PROTEIN TUAE"/>
    <property type="match status" value="1"/>
</dbReference>
<sequence length="505" mass="56840">MNSLTMYIKERNKTVLILFSVLISIFLGAFLSFVAYKSFLIGVGMFAVILLSSIMLLLLNFSGIKKTLIILFFFTLAFNIEFPLYPFNGGFSASHPGGLRGALVVNQFFLILLALSPVFLKEITDKHLASKRQLKSLEIILFVFFTLISIISFFFADNKPAASYTVVRLIFMMLFVFMMLKLTFSSIWDFFLKGVILLLPVQFGIGITQYITGQYVGFRILGESKNPFRAETVFGAAEKGLSGTLGHPGILGAFLTLVMPFLLLYYLNSEKKTKTRSSLVFFSILLCASLIILTNARTSIVIMLATFFLGFVGTSIIRYRADEPANKLLWYLSIFTLAILTFIFVFSDALIERFGDSDLLYQASYRGNLSVISWGIITENFKNFFIGVGPNNYTDTVATMGSGFAYTQPVHNMYLLLFAEGGIFFALCYVGLLGTVLFKMTTVIFQKGKHSYYALAIVISVINIFLYNFTGWANNNNQTFILFVIICIFSIKIYEEHKQTRLGQL</sequence>
<name>A0A3D8X2E8_PRIMG</name>
<feature type="transmembrane region" description="Helical" evidence="1">
    <location>
        <begin position="328"/>
        <end position="351"/>
    </location>
</feature>
<evidence type="ECO:0000256" key="1">
    <source>
        <dbReference type="SAM" id="Phobius"/>
    </source>
</evidence>
<keyword evidence="1" id="KW-0812">Transmembrane</keyword>
<dbReference type="Proteomes" id="UP000256519">
    <property type="component" value="Unassembled WGS sequence"/>
</dbReference>
<protein>
    <submittedName>
        <fullName evidence="2">Uncharacterized protein</fullName>
    </submittedName>
</protein>
<dbReference type="EMBL" id="PQWM01000009">
    <property type="protein sequence ID" value="RDZ14678.1"/>
    <property type="molecule type" value="Genomic_DNA"/>
</dbReference>
<feature type="transmembrane region" description="Helical" evidence="1">
    <location>
        <begin position="190"/>
        <end position="211"/>
    </location>
</feature>
<keyword evidence="1" id="KW-1133">Transmembrane helix</keyword>
<dbReference type="InterPro" id="IPR051533">
    <property type="entry name" value="WaaL-like"/>
</dbReference>
<reference evidence="2 3" key="1">
    <citation type="journal article" date="2018" name="Appl. Environ. Microbiol.">
        <title>Antimicrobial susceptibility testing and tentative epidemiological cut-off values of five Bacillus species relevant for use as animal feed additives or for plant protection.</title>
        <authorList>
            <person name="Agerso Y."/>
            <person name="Stuer-Lauridsen B."/>
            <person name="Bjerre K."/>
            <person name="Jensen M.G."/>
            <person name="Johansen E."/>
            <person name="Bennedsen M."/>
            <person name="Brockmann E."/>
            <person name="Nielsen B."/>
        </authorList>
    </citation>
    <scope>NUCLEOTIDE SEQUENCE [LARGE SCALE GENOMIC DNA]</scope>
    <source>
        <strain evidence="2 3">CHCC20162</strain>
    </source>
</reference>
<proteinExistence type="predicted"/>
<feature type="transmembrane region" description="Helical" evidence="1">
    <location>
        <begin position="99"/>
        <end position="119"/>
    </location>
</feature>
<accession>A0A3D8X2E8</accession>
<feature type="transmembrane region" description="Helical" evidence="1">
    <location>
        <begin position="302"/>
        <end position="321"/>
    </location>
</feature>
<feature type="transmembrane region" description="Helical" evidence="1">
    <location>
        <begin position="476"/>
        <end position="494"/>
    </location>
</feature>
<feature type="transmembrane region" description="Helical" evidence="1">
    <location>
        <begin position="450"/>
        <end position="470"/>
    </location>
</feature>